<organism evidence="2 3">
    <name type="scientific">Allacma fusca</name>
    <dbReference type="NCBI Taxonomy" id="39272"/>
    <lineage>
        <taxon>Eukaryota</taxon>
        <taxon>Metazoa</taxon>
        <taxon>Ecdysozoa</taxon>
        <taxon>Arthropoda</taxon>
        <taxon>Hexapoda</taxon>
        <taxon>Collembola</taxon>
        <taxon>Symphypleona</taxon>
        <taxon>Sminthuridae</taxon>
        <taxon>Allacma</taxon>
    </lineage>
</organism>
<comment type="caution">
    <text evidence="2">The sequence shown here is derived from an EMBL/GenBank/DDBJ whole genome shotgun (WGS) entry which is preliminary data.</text>
</comment>
<protein>
    <submittedName>
        <fullName evidence="2">Uncharacterized protein</fullName>
    </submittedName>
</protein>
<evidence type="ECO:0000313" key="2">
    <source>
        <dbReference type="EMBL" id="CAG7690535.1"/>
    </source>
</evidence>
<evidence type="ECO:0000313" key="3">
    <source>
        <dbReference type="Proteomes" id="UP000708208"/>
    </source>
</evidence>
<feature type="compositionally biased region" description="Polar residues" evidence="1">
    <location>
        <begin position="131"/>
        <end position="152"/>
    </location>
</feature>
<evidence type="ECO:0000256" key="1">
    <source>
        <dbReference type="SAM" id="MobiDB-lite"/>
    </source>
</evidence>
<reference evidence="2" key="1">
    <citation type="submission" date="2021-06" db="EMBL/GenBank/DDBJ databases">
        <authorList>
            <person name="Hodson N. C."/>
            <person name="Mongue J. A."/>
            <person name="Jaron S. K."/>
        </authorList>
    </citation>
    <scope>NUCLEOTIDE SEQUENCE</scope>
</reference>
<accession>A0A8J2J446</accession>
<feature type="region of interest" description="Disordered" evidence="1">
    <location>
        <begin position="125"/>
        <end position="152"/>
    </location>
</feature>
<gene>
    <name evidence="2" type="ORF">AFUS01_LOCUS3527</name>
</gene>
<sequence>GNFFAQSTVTKTVISTVATVTVPAFRTCTAAPPAMFMPCAGRKRRDVPGENDLAQEVQPTPSMKLIFDRTEITDPKQIAEILHLKDPSNLFAYSPNQETTEREVTTLIPVERNLDITTVLYSSLEDETVAPDQQDSQDSTNNARDNLGITTETPYLDEAITEATTPDPTLLQDDEKARLGVGGGSGRKGSTITSTIPVTHVVSSFVTAAMQTLTLVQPEANQVVLHPVVEDVVPAVADVGLVPLTYNRCWAPGTDGFTGESFPSNNSIIGTN</sequence>
<feature type="non-terminal residue" evidence="2">
    <location>
        <position position="1"/>
    </location>
</feature>
<dbReference type="AlphaFoldDB" id="A0A8J2J446"/>
<name>A0A8J2J446_9HEXA</name>
<dbReference type="Proteomes" id="UP000708208">
    <property type="component" value="Unassembled WGS sequence"/>
</dbReference>
<keyword evidence="3" id="KW-1185">Reference proteome</keyword>
<dbReference type="EMBL" id="CAJVCH010021309">
    <property type="protein sequence ID" value="CAG7690535.1"/>
    <property type="molecule type" value="Genomic_DNA"/>
</dbReference>
<proteinExistence type="predicted"/>